<gene>
    <name evidence="1" type="ORF">BN2614_LOCUS1</name>
</gene>
<name>A0A9X9QAC9_GULGU</name>
<protein>
    <submittedName>
        <fullName evidence="1">Uncharacterized protein</fullName>
    </submittedName>
</protein>
<reference evidence="1 2" key="1">
    <citation type="submission" date="2018-10" db="EMBL/GenBank/DDBJ databases">
        <authorList>
            <person name="Ekblom R."/>
            <person name="Jareborg N."/>
        </authorList>
    </citation>
    <scope>NUCLEOTIDE SEQUENCE [LARGE SCALE GENOMIC DNA]</scope>
    <source>
        <tissue evidence="1">Muscle</tissue>
    </source>
</reference>
<dbReference type="Proteomes" id="UP000269945">
    <property type="component" value="Unassembled WGS sequence"/>
</dbReference>
<dbReference type="EMBL" id="CYRY02046211">
    <property type="protein sequence ID" value="VCX41866.1"/>
    <property type="molecule type" value="Genomic_DNA"/>
</dbReference>
<dbReference type="AlphaFoldDB" id="A0A9X9QAC9"/>
<accession>A0A9X9QAC9</accession>
<proteinExistence type="predicted"/>
<evidence type="ECO:0000313" key="2">
    <source>
        <dbReference type="Proteomes" id="UP000269945"/>
    </source>
</evidence>
<sequence length="40" mass="4574">MHHQHSPAQPWSGFQEVCQSGTQTDLEICHERDGNSRCVH</sequence>
<evidence type="ECO:0000313" key="1">
    <source>
        <dbReference type="EMBL" id="VCX41866.1"/>
    </source>
</evidence>
<keyword evidence="2" id="KW-1185">Reference proteome</keyword>
<organism evidence="1 2">
    <name type="scientific">Gulo gulo</name>
    <name type="common">Wolverine</name>
    <name type="synonym">Gluton</name>
    <dbReference type="NCBI Taxonomy" id="48420"/>
    <lineage>
        <taxon>Eukaryota</taxon>
        <taxon>Metazoa</taxon>
        <taxon>Chordata</taxon>
        <taxon>Craniata</taxon>
        <taxon>Vertebrata</taxon>
        <taxon>Euteleostomi</taxon>
        <taxon>Mammalia</taxon>
        <taxon>Eutheria</taxon>
        <taxon>Laurasiatheria</taxon>
        <taxon>Carnivora</taxon>
        <taxon>Caniformia</taxon>
        <taxon>Musteloidea</taxon>
        <taxon>Mustelidae</taxon>
        <taxon>Guloninae</taxon>
        <taxon>Gulo</taxon>
    </lineage>
</organism>
<comment type="caution">
    <text evidence="1">The sequence shown here is derived from an EMBL/GenBank/DDBJ whole genome shotgun (WGS) entry which is preliminary data.</text>
</comment>